<keyword evidence="7" id="KW-1185">Reference proteome</keyword>
<dbReference type="GO" id="GO:0016788">
    <property type="term" value="F:hydrolase activity, acting on ester bonds"/>
    <property type="evidence" value="ECO:0007669"/>
    <property type="project" value="InterPro"/>
</dbReference>
<keyword evidence="4" id="KW-0051">Antiviral defense</keyword>
<dbReference type="GO" id="GO:0004519">
    <property type="term" value="F:endonuclease activity"/>
    <property type="evidence" value="ECO:0007669"/>
    <property type="project" value="UniProtKB-KW"/>
</dbReference>
<dbReference type="InterPro" id="IPR019267">
    <property type="entry name" value="CRISPR-assoc_Cas6_C"/>
</dbReference>
<dbReference type="Pfam" id="PF10040">
    <property type="entry name" value="CRISPR_Cas6"/>
    <property type="match status" value="1"/>
</dbReference>
<dbReference type="AlphaFoldDB" id="A0A2K3YJR4"/>
<name>A0A2K3YJR4_9STAP</name>
<sequence>MITKLQIELNLRDDIYPRFLGSVLHGALMDYLPSDMVQFLHQNSAYSPLKQRVFVSNGVVFWEIVSMNQELSNQLLMLLSKNTHIYLKQYKYQLKINDFVVTNINVSELMNSKLSSDQLSRYIKLSLVTPMSYKSNNRYAILPDIKMFFRSIMIQFDSFFSEYQMYDKETLDFIVENVFILDYGMRSTRFHIEKVKIPSFMGELTIKVNGPAPFLKLIHFLIAFGELSGVGIKTSLGMGKYQIMESTDTN</sequence>
<reference evidence="6 7" key="1">
    <citation type="submission" date="2017-08" db="EMBL/GenBank/DDBJ databases">
        <title>Draft genome sequences of 64 type strains of genus Staph aureus.</title>
        <authorList>
            <person name="Cole K."/>
            <person name="Golubchik T."/>
            <person name="Russell J."/>
            <person name="Foster D."/>
            <person name="Llewelyn M."/>
            <person name="Wilson D."/>
            <person name="Crook D."/>
            <person name="Paul J."/>
        </authorList>
    </citation>
    <scope>NUCLEOTIDE SEQUENCE [LARGE SCALE GENOMIC DNA]</scope>
    <source>
        <strain evidence="6 7">DSM 21968</strain>
    </source>
</reference>
<dbReference type="RefSeq" id="WP_103358703.1">
    <property type="nucleotide sequence ID" value="NZ_PPRF01000068.1"/>
</dbReference>
<dbReference type="OrthoDB" id="425607at2"/>
<feature type="domain" description="CRISPR-associated protein Cas6 C-terminal" evidence="5">
    <location>
        <begin position="125"/>
        <end position="241"/>
    </location>
</feature>
<dbReference type="Proteomes" id="UP000242752">
    <property type="component" value="Unassembled WGS sequence"/>
</dbReference>
<dbReference type="CDD" id="cd21141">
    <property type="entry name" value="Cas6_III-like"/>
    <property type="match status" value="1"/>
</dbReference>
<dbReference type="EMBL" id="PPRF01000068">
    <property type="protein sequence ID" value="PNZ25821.1"/>
    <property type="molecule type" value="Genomic_DNA"/>
</dbReference>
<keyword evidence="2" id="KW-0255">Endonuclease</keyword>
<evidence type="ECO:0000256" key="2">
    <source>
        <dbReference type="ARBA" id="ARBA00022759"/>
    </source>
</evidence>
<proteinExistence type="predicted"/>
<dbReference type="Gene3D" id="3.30.70.1900">
    <property type="match status" value="1"/>
</dbReference>
<evidence type="ECO:0000313" key="7">
    <source>
        <dbReference type="Proteomes" id="UP000242752"/>
    </source>
</evidence>
<dbReference type="NCBIfam" id="TIGR01877">
    <property type="entry name" value="cas_cas6"/>
    <property type="match status" value="1"/>
</dbReference>
<dbReference type="GO" id="GO:0051607">
    <property type="term" value="P:defense response to virus"/>
    <property type="evidence" value="ECO:0007669"/>
    <property type="project" value="UniProtKB-KW"/>
</dbReference>
<evidence type="ECO:0000259" key="5">
    <source>
        <dbReference type="Pfam" id="PF10040"/>
    </source>
</evidence>
<evidence type="ECO:0000313" key="6">
    <source>
        <dbReference type="EMBL" id="PNZ25821.1"/>
    </source>
</evidence>
<keyword evidence="3" id="KW-0378">Hydrolase</keyword>
<keyword evidence="1" id="KW-0540">Nuclease</keyword>
<accession>A0A2K3YJR4</accession>
<organism evidence="6 7">
    <name type="scientific">Staphylococcus rostri</name>
    <dbReference type="NCBI Taxonomy" id="522262"/>
    <lineage>
        <taxon>Bacteria</taxon>
        <taxon>Bacillati</taxon>
        <taxon>Bacillota</taxon>
        <taxon>Bacilli</taxon>
        <taxon>Bacillales</taxon>
        <taxon>Staphylococcaceae</taxon>
        <taxon>Staphylococcus</taxon>
    </lineage>
</organism>
<evidence type="ECO:0000256" key="1">
    <source>
        <dbReference type="ARBA" id="ARBA00022722"/>
    </source>
</evidence>
<comment type="caution">
    <text evidence="6">The sequence shown here is derived from an EMBL/GenBank/DDBJ whole genome shotgun (WGS) entry which is preliminary data.</text>
</comment>
<dbReference type="InterPro" id="IPR010156">
    <property type="entry name" value="CRISPR-assoc_prot_Cas6"/>
</dbReference>
<evidence type="ECO:0000256" key="4">
    <source>
        <dbReference type="ARBA" id="ARBA00023118"/>
    </source>
</evidence>
<evidence type="ECO:0000256" key="3">
    <source>
        <dbReference type="ARBA" id="ARBA00022801"/>
    </source>
</evidence>
<gene>
    <name evidence="6" type="primary">cas6</name>
    <name evidence="6" type="ORF">CD122_09300</name>
</gene>
<protein>
    <submittedName>
        <fullName evidence="6">CRISPR-associated endoribonuclease Cas6</fullName>
    </submittedName>
</protein>